<gene>
    <name evidence="2" type="ORF">XH94_04380</name>
</gene>
<comment type="caution">
    <text evidence="2">The sequence shown here is derived from an EMBL/GenBank/DDBJ whole genome shotgun (WGS) entry which is preliminary data.</text>
</comment>
<evidence type="ECO:0000313" key="2">
    <source>
        <dbReference type="EMBL" id="RXH41901.1"/>
    </source>
</evidence>
<feature type="region of interest" description="Disordered" evidence="1">
    <location>
        <begin position="51"/>
        <end position="72"/>
    </location>
</feature>
<accession>A0A4Q0SUL1</accession>
<evidence type="ECO:0000313" key="3">
    <source>
        <dbReference type="Proteomes" id="UP000290565"/>
    </source>
</evidence>
<protein>
    <submittedName>
        <fullName evidence="2">Uncharacterized protein</fullName>
    </submittedName>
</protein>
<dbReference type="AlphaFoldDB" id="A0A4Q0SUL1"/>
<dbReference type="Proteomes" id="UP000290565">
    <property type="component" value="Unassembled WGS sequence"/>
</dbReference>
<reference evidence="2 3" key="1">
    <citation type="submission" date="2015-04" db="EMBL/GenBank/DDBJ databases">
        <title>Comparative genomics of rhizobia nodulating Arachis hypogaea in China.</title>
        <authorList>
            <person name="Li Y."/>
        </authorList>
    </citation>
    <scope>NUCLEOTIDE SEQUENCE [LARGE SCALE GENOMIC DNA]</scope>
    <source>
        <strain evidence="2 3">CCBAU 51787</strain>
    </source>
</reference>
<feature type="compositionally biased region" description="Basic and acidic residues" evidence="1">
    <location>
        <begin position="60"/>
        <end position="72"/>
    </location>
</feature>
<evidence type="ECO:0000256" key="1">
    <source>
        <dbReference type="SAM" id="MobiDB-lite"/>
    </source>
</evidence>
<name>A0A4Q0SUL1_9BRAD</name>
<proteinExistence type="predicted"/>
<sequence length="72" mass="7857">MNLTVLLISNGNRDLSIHCIDVKKDGCTANSDHGGRRCDLHVTRFGNLAGDETGGALDESEQRMVRATRQTD</sequence>
<dbReference type="EMBL" id="LBJM01000010">
    <property type="protein sequence ID" value="RXH41901.1"/>
    <property type="molecule type" value="Genomic_DNA"/>
</dbReference>
<organism evidence="2 3">
    <name type="scientific">Bradyrhizobium zhanjiangense</name>
    <dbReference type="NCBI Taxonomy" id="1325107"/>
    <lineage>
        <taxon>Bacteria</taxon>
        <taxon>Pseudomonadati</taxon>
        <taxon>Pseudomonadota</taxon>
        <taxon>Alphaproteobacteria</taxon>
        <taxon>Hyphomicrobiales</taxon>
        <taxon>Nitrobacteraceae</taxon>
        <taxon>Bradyrhizobium</taxon>
    </lineage>
</organism>